<keyword evidence="3" id="KW-1185">Reference proteome</keyword>
<reference evidence="2" key="2">
    <citation type="journal article" date="2020" name="Nat. Commun.">
        <title>Large-scale genome sequencing of mycorrhizal fungi provides insights into the early evolution of symbiotic traits.</title>
        <authorList>
            <person name="Miyauchi S."/>
            <person name="Kiss E."/>
            <person name="Kuo A."/>
            <person name="Drula E."/>
            <person name="Kohler A."/>
            <person name="Sanchez-Garcia M."/>
            <person name="Morin E."/>
            <person name="Andreopoulos B."/>
            <person name="Barry K.W."/>
            <person name="Bonito G."/>
            <person name="Buee M."/>
            <person name="Carver A."/>
            <person name="Chen C."/>
            <person name="Cichocki N."/>
            <person name="Clum A."/>
            <person name="Culley D."/>
            <person name="Crous P.W."/>
            <person name="Fauchery L."/>
            <person name="Girlanda M."/>
            <person name="Hayes R.D."/>
            <person name="Keri Z."/>
            <person name="LaButti K."/>
            <person name="Lipzen A."/>
            <person name="Lombard V."/>
            <person name="Magnuson J."/>
            <person name="Maillard F."/>
            <person name="Murat C."/>
            <person name="Nolan M."/>
            <person name="Ohm R.A."/>
            <person name="Pangilinan J."/>
            <person name="Pereira M.F."/>
            <person name="Perotto S."/>
            <person name="Peter M."/>
            <person name="Pfister S."/>
            <person name="Riley R."/>
            <person name="Sitrit Y."/>
            <person name="Stielow J.B."/>
            <person name="Szollosi G."/>
            <person name="Zifcakova L."/>
            <person name="Stursova M."/>
            <person name="Spatafora J.W."/>
            <person name="Tedersoo L."/>
            <person name="Vaario L.M."/>
            <person name="Yamada A."/>
            <person name="Yan M."/>
            <person name="Wang P."/>
            <person name="Xu J."/>
            <person name="Bruns T."/>
            <person name="Baldrian P."/>
            <person name="Vilgalys R."/>
            <person name="Dunand C."/>
            <person name="Henrissat B."/>
            <person name="Grigoriev I.V."/>
            <person name="Hibbett D."/>
            <person name="Nagy L.G."/>
            <person name="Martin F.M."/>
        </authorList>
    </citation>
    <scope>NUCLEOTIDE SEQUENCE</scope>
    <source>
        <strain evidence="2">BED1</strain>
    </source>
</reference>
<name>A0AAD4BEY5_BOLED</name>
<evidence type="ECO:0000313" key="2">
    <source>
        <dbReference type="EMBL" id="KAF8424761.1"/>
    </source>
</evidence>
<evidence type="ECO:0000256" key="1">
    <source>
        <dbReference type="SAM" id="MobiDB-lite"/>
    </source>
</evidence>
<accession>A0AAD4BEY5</accession>
<feature type="region of interest" description="Disordered" evidence="1">
    <location>
        <begin position="1"/>
        <end position="103"/>
    </location>
</feature>
<protein>
    <submittedName>
        <fullName evidence="2">Uncharacterized protein</fullName>
    </submittedName>
</protein>
<feature type="compositionally biased region" description="Acidic residues" evidence="1">
    <location>
        <begin position="255"/>
        <end position="313"/>
    </location>
</feature>
<feature type="compositionally biased region" description="Polar residues" evidence="1">
    <location>
        <begin position="211"/>
        <end position="230"/>
    </location>
</feature>
<organism evidence="2 3">
    <name type="scientific">Boletus edulis BED1</name>
    <dbReference type="NCBI Taxonomy" id="1328754"/>
    <lineage>
        <taxon>Eukaryota</taxon>
        <taxon>Fungi</taxon>
        <taxon>Dikarya</taxon>
        <taxon>Basidiomycota</taxon>
        <taxon>Agaricomycotina</taxon>
        <taxon>Agaricomycetes</taxon>
        <taxon>Agaricomycetidae</taxon>
        <taxon>Boletales</taxon>
        <taxon>Boletineae</taxon>
        <taxon>Boletaceae</taxon>
        <taxon>Boletoideae</taxon>
        <taxon>Boletus</taxon>
    </lineage>
</organism>
<gene>
    <name evidence="2" type="ORF">L210DRAFT_982483</name>
</gene>
<feature type="non-terminal residue" evidence="2">
    <location>
        <position position="328"/>
    </location>
</feature>
<evidence type="ECO:0000313" key="3">
    <source>
        <dbReference type="Proteomes" id="UP001194468"/>
    </source>
</evidence>
<proteinExistence type="predicted"/>
<feature type="compositionally biased region" description="Basic residues" evidence="1">
    <location>
        <begin position="74"/>
        <end position="92"/>
    </location>
</feature>
<dbReference type="EMBL" id="WHUW01000102">
    <property type="protein sequence ID" value="KAF8424761.1"/>
    <property type="molecule type" value="Genomic_DNA"/>
</dbReference>
<feature type="region of interest" description="Disordered" evidence="1">
    <location>
        <begin position="142"/>
        <end position="328"/>
    </location>
</feature>
<sequence>MAGKRRKQPPTAQDPPQPPAPHTRRSTRVTAGQGGYTDQLERVAVAIETPCQPPRRKVNLPDDEPVNLMAPTPHRPRRKAPHHSGKGLKKKASAAPPSHPVPMVQAVMPVTTRATPDGHFGFQVPAPVPTFVGSQSIADFEQDRIAKKATRPMTSAECKTSGANAQAPGPDHPRTHGVRPPHSSGLRSNATAQSSRSTPEVSPPSHMKSRQPLSRLSASEETYHAPSNGTPSSPLSEEDDESQQSAVVHNQLWDIQEETEGGKEIEEDEEKEGDDSEEDELEEDNSEKDDEEKDSSEKDDEEKDDSEKDDEEEGKQGTSAVPVEEKDG</sequence>
<dbReference type="AlphaFoldDB" id="A0AAD4BEY5"/>
<feature type="compositionally biased region" description="Pro residues" evidence="1">
    <location>
        <begin position="12"/>
        <end position="21"/>
    </location>
</feature>
<reference evidence="2" key="1">
    <citation type="submission" date="2019-10" db="EMBL/GenBank/DDBJ databases">
        <authorList>
            <consortium name="DOE Joint Genome Institute"/>
            <person name="Kuo A."/>
            <person name="Miyauchi S."/>
            <person name="Kiss E."/>
            <person name="Drula E."/>
            <person name="Kohler A."/>
            <person name="Sanchez-Garcia M."/>
            <person name="Andreopoulos B."/>
            <person name="Barry K.W."/>
            <person name="Bonito G."/>
            <person name="Buee M."/>
            <person name="Carver A."/>
            <person name="Chen C."/>
            <person name="Cichocki N."/>
            <person name="Clum A."/>
            <person name="Culley D."/>
            <person name="Crous P.W."/>
            <person name="Fauchery L."/>
            <person name="Girlanda M."/>
            <person name="Hayes R."/>
            <person name="Keri Z."/>
            <person name="LaButti K."/>
            <person name="Lipzen A."/>
            <person name="Lombard V."/>
            <person name="Magnuson J."/>
            <person name="Maillard F."/>
            <person name="Morin E."/>
            <person name="Murat C."/>
            <person name="Nolan M."/>
            <person name="Ohm R."/>
            <person name="Pangilinan J."/>
            <person name="Pereira M."/>
            <person name="Perotto S."/>
            <person name="Peter M."/>
            <person name="Riley R."/>
            <person name="Sitrit Y."/>
            <person name="Stielow B."/>
            <person name="Szollosi G."/>
            <person name="Zifcakova L."/>
            <person name="Stursova M."/>
            <person name="Spatafora J.W."/>
            <person name="Tedersoo L."/>
            <person name="Vaario L.-M."/>
            <person name="Yamada A."/>
            <person name="Yan M."/>
            <person name="Wang P."/>
            <person name="Xu J."/>
            <person name="Bruns T."/>
            <person name="Baldrian P."/>
            <person name="Vilgalys R."/>
            <person name="Henrissat B."/>
            <person name="Grigoriev I.V."/>
            <person name="Hibbett D."/>
            <person name="Nagy L.G."/>
            <person name="Martin F.M."/>
        </authorList>
    </citation>
    <scope>NUCLEOTIDE SEQUENCE</scope>
    <source>
        <strain evidence="2">BED1</strain>
    </source>
</reference>
<dbReference type="Proteomes" id="UP001194468">
    <property type="component" value="Unassembled WGS sequence"/>
</dbReference>
<feature type="compositionally biased region" description="Polar residues" evidence="1">
    <location>
        <begin position="185"/>
        <end position="200"/>
    </location>
</feature>
<comment type="caution">
    <text evidence="2">The sequence shown here is derived from an EMBL/GenBank/DDBJ whole genome shotgun (WGS) entry which is preliminary data.</text>
</comment>